<dbReference type="AlphaFoldDB" id="A0A7S8EE34"/>
<evidence type="ECO:0000256" key="6">
    <source>
        <dbReference type="ARBA" id="ARBA00023154"/>
    </source>
</evidence>
<keyword evidence="3" id="KW-0479">Metal-binding</keyword>
<dbReference type="PANTHER" id="PTHR43808:SF28">
    <property type="entry name" value="[LYSW]-LYSINE_[LYSW]-ORNITHINE HYDROLASE"/>
    <property type="match status" value="1"/>
</dbReference>
<keyword evidence="7" id="KW-0170">Cobalt</keyword>
<evidence type="ECO:0000313" key="9">
    <source>
        <dbReference type="Proteomes" id="UP000594468"/>
    </source>
</evidence>
<dbReference type="InterPro" id="IPR010175">
    <property type="entry name" value="LysK"/>
</dbReference>
<dbReference type="NCBIfam" id="TIGR01902">
    <property type="entry name" value="dapE-lys-deAc"/>
    <property type="match status" value="1"/>
</dbReference>
<dbReference type="GO" id="GO:0009085">
    <property type="term" value="P:lysine biosynthetic process"/>
    <property type="evidence" value="ECO:0007669"/>
    <property type="project" value="UniProtKB-KW"/>
</dbReference>
<dbReference type="GO" id="GO:0016811">
    <property type="term" value="F:hydrolase activity, acting on carbon-nitrogen (but not peptide) bonds, in linear amides"/>
    <property type="evidence" value="ECO:0007669"/>
    <property type="project" value="InterPro"/>
</dbReference>
<evidence type="ECO:0000256" key="5">
    <source>
        <dbReference type="ARBA" id="ARBA00022833"/>
    </source>
</evidence>
<keyword evidence="9" id="KW-1185">Reference proteome</keyword>
<dbReference type="EMBL" id="CP062983">
    <property type="protein sequence ID" value="QPC85247.1"/>
    <property type="molecule type" value="Genomic_DNA"/>
</dbReference>
<evidence type="ECO:0000256" key="3">
    <source>
        <dbReference type="ARBA" id="ARBA00022723"/>
    </source>
</evidence>
<dbReference type="PANTHER" id="PTHR43808">
    <property type="entry name" value="ACETYLORNITHINE DEACETYLASE"/>
    <property type="match status" value="1"/>
</dbReference>
<keyword evidence="4 8" id="KW-0378">Hydrolase</keyword>
<sequence length="353" mass="38189">MPLQTSTITDEAAETLLHNLVATPSQSTQESAATSYLTHWMNQHSYDEAFVDEAGNAIGIIGSGSRDVILLGHIDTFSGNPPVHVNGRNLYGRGSVDAKGPLATFAAAARRAKLAEDVRVIVIGAVEEEAASSKGARYAATQYQPEFCIIGEPSQWDRMTLGYKGRLLIDWRWEGALAHSAGDVASAPEQGFAYWRRVVDYTNTFNGDETRIFGRLDATLQAINSGIHGAHGWCDVTVGFRLPPSADPHAIAADLEDDNATTRAYGHEVAFLADRDTSLARAFRGAIRANGGTPRFVHKTGTSDMNIVGPLWNCPILAYGPGDSALDHTPDEHINFDEYLRAIDVLVAALERL</sequence>
<organism evidence="8 9">
    <name type="scientific">Phototrophicus methaneseepsis</name>
    <dbReference type="NCBI Taxonomy" id="2710758"/>
    <lineage>
        <taxon>Bacteria</taxon>
        <taxon>Bacillati</taxon>
        <taxon>Chloroflexota</taxon>
        <taxon>Candidatus Thermofontia</taxon>
        <taxon>Phototrophicales</taxon>
        <taxon>Phototrophicaceae</taxon>
        <taxon>Phototrophicus</taxon>
    </lineage>
</organism>
<keyword evidence="2" id="KW-0028">Amino-acid biosynthesis</keyword>
<keyword evidence="5" id="KW-0862">Zinc</keyword>
<dbReference type="Gene3D" id="3.40.630.10">
    <property type="entry name" value="Zn peptidases"/>
    <property type="match status" value="1"/>
</dbReference>
<reference evidence="8 9" key="1">
    <citation type="submission" date="2020-02" db="EMBL/GenBank/DDBJ databases">
        <authorList>
            <person name="Zheng R.K."/>
            <person name="Sun C.M."/>
        </authorList>
    </citation>
    <scope>NUCLEOTIDE SEQUENCE [LARGE SCALE GENOMIC DNA]</scope>
    <source>
        <strain evidence="9">rifampicinis</strain>
    </source>
</reference>
<proteinExistence type="predicted"/>
<dbReference type="GO" id="GO:0050897">
    <property type="term" value="F:cobalt ion binding"/>
    <property type="evidence" value="ECO:0007669"/>
    <property type="project" value="InterPro"/>
</dbReference>
<evidence type="ECO:0000313" key="8">
    <source>
        <dbReference type="EMBL" id="QPC85247.1"/>
    </source>
</evidence>
<evidence type="ECO:0000256" key="7">
    <source>
        <dbReference type="ARBA" id="ARBA00023285"/>
    </source>
</evidence>
<accession>A0A7S8EE34</accession>
<dbReference type="InterPro" id="IPR002933">
    <property type="entry name" value="Peptidase_M20"/>
</dbReference>
<name>A0A7S8EE34_9CHLR</name>
<dbReference type="InterPro" id="IPR050072">
    <property type="entry name" value="Peptidase_M20A"/>
</dbReference>
<dbReference type="Pfam" id="PF01546">
    <property type="entry name" value="Peptidase_M20"/>
    <property type="match status" value="1"/>
</dbReference>
<protein>
    <submittedName>
        <fullName evidence="8">[LysW]-lysine hydrolase</fullName>
    </submittedName>
</protein>
<evidence type="ECO:0000256" key="1">
    <source>
        <dbReference type="ARBA" id="ARBA00022490"/>
    </source>
</evidence>
<gene>
    <name evidence="8" type="ORF">G4Y79_18415</name>
</gene>
<evidence type="ECO:0000256" key="2">
    <source>
        <dbReference type="ARBA" id="ARBA00022605"/>
    </source>
</evidence>
<dbReference type="SUPFAM" id="SSF53187">
    <property type="entry name" value="Zn-dependent exopeptidases"/>
    <property type="match status" value="1"/>
</dbReference>
<dbReference type="Gene3D" id="3.30.70.360">
    <property type="match status" value="1"/>
</dbReference>
<evidence type="ECO:0000256" key="4">
    <source>
        <dbReference type="ARBA" id="ARBA00022801"/>
    </source>
</evidence>
<keyword evidence="1" id="KW-0963">Cytoplasm</keyword>
<dbReference type="NCBIfam" id="NF003367">
    <property type="entry name" value="PRK04443.1"/>
    <property type="match status" value="1"/>
</dbReference>
<dbReference type="GO" id="GO:0008270">
    <property type="term" value="F:zinc ion binding"/>
    <property type="evidence" value="ECO:0007669"/>
    <property type="project" value="InterPro"/>
</dbReference>
<keyword evidence="6" id="KW-0457">Lysine biosynthesis</keyword>
<dbReference type="KEGG" id="pmet:G4Y79_18415"/>
<dbReference type="Proteomes" id="UP000594468">
    <property type="component" value="Chromosome"/>
</dbReference>